<dbReference type="Proteomes" id="UP000828390">
    <property type="component" value="Unassembled WGS sequence"/>
</dbReference>
<sequence>MSRTPTNKTSTTQSLSISTSNSNYYFNPDSQCSTSLADPSDFSPSEFISSSMSLLDNTDQDNIVDIDSIGNDINFVHTNTDIDTTPLINSDTLNNNGNGTALVNYLNNQVLALTALKRTKKLLT</sequence>
<feature type="region of interest" description="Disordered" evidence="1">
    <location>
        <begin position="1"/>
        <end position="22"/>
    </location>
</feature>
<evidence type="ECO:0000256" key="1">
    <source>
        <dbReference type="SAM" id="MobiDB-lite"/>
    </source>
</evidence>
<evidence type="ECO:0000313" key="3">
    <source>
        <dbReference type="Proteomes" id="UP000828390"/>
    </source>
</evidence>
<dbReference type="EMBL" id="JAIWYP010000003">
    <property type="protein sequence ID" value="KAH3845542.1"/>
    <property type="molecule type" value="Genomic_DNA"/>
</dbReference>
<reference evidence="2" key="2">
    <citation type="submission" date="2020-11" db="EMBL/GenBank/DDBJ databases">
        <authorList>
            <person name="McCartney M.A."/>
            <person name="Auch B."/>
            <person name="Kono T."/>
            <person name="Mallez S."/>
            <person name="Becker A."/>
            <person name="Gohl D.M."/>
            <person name="Silverstein K.A.T."/>
            <person name="Koren S."/>
            <person name="Bechman K.B."/>
            <person name="Herman A."/>
            <person name="Abrahante J.E."/>
            <person name="Garbe J."/>
        </authorList>
    </citation>
    <scope>NUCLEOTIDE SEQUENCE</scope>
    <source>
        <strain evidence="2">Duluth1</strain>
        <tissue evidence="2">Whole animal</tissue>
    </source>
</reference>
<protein>
    <submittedName>
        <fullName evidence="2">Uncharacterized protein</fullName>
    </submittedName>
</protein>
<feature type="compositionally biased region" description="Low complexity" evidence="1">
    <location>
        <begin position="9"/>
        <end position="22"/>
    </location>
</feature>
<evidence type="ECO:0000313" key="2">
    <source>
        <dbReference type="EMBL" id="KAH3845542.1"/>
    </source>
</evidence>
<accession>A0A9D4KT11</accession>
<reference evidence="2" key="1">
    <citation type="journal article" date="2019" name="bioRxiv">
        <title>The Genome of the Zebra Mussel, Dreissena polymorpha: A Resource for Invasive Species Research.</title>
        <authorList>
            <person name="McCartney M.A."/>
            <person name="Auch B."/>
            <person name="Kono T."/>
            <person name="Mallez S."/>
            <person name="Zhang Y."/>
            <person name="Obille A."/>
            <person name="Becker A."/>
            <person name="Abrahante J.E."/>
            <person name="Garbe J."/>
            <person name="Badalamenti J.P."/>
            <person name="Herman A."/>
            <person name="Mangelson H."/>
            <person name="Liachko I."/>
            <person name="Sullivan S."/>
            <person name="Sone E.D."/>
            <person name="Koren S."/>
            <person name="Silverstein K.A.T."/>
            <person name="Beckman K.B."/>
            <person name="Gohl D.M."/>
        </authorList>
    </citation>
    <scope>NUCLEOTIDE SEQUENCE</scope>
    <source>
        <strain evidence="2">Duluth1</strain>
        <tissue evidence="2">Whole animal</tissue>
    </source>
</reference>
<keyword evidence="3" id="KW-1185">Reference proteome</keyword>
<dbReference type="AlphaFoldDB" id="A0A9D4KT11"/>
<comment type="caution">
    <text evidence="2">The sequence shown here is derived from an EMBL/GenBank/DDBJ whole genome shotgun (WGS) entry which is preliminary data.</text>
</comment>
<name>A0A9D4KT11_DREPO</name>
<gene>
    <name evidence="2" type="ORF">DPMN_087823</name>
</gene>
<organism evidence="2 3">
    <name type="scientific">Dreissena polymorpha</name>
    <name type="common">Zebra mussel</name>
    <name type="synonym">Mytilus polymorpha</name>
    <dbReference type="NCBI Taxonomy" id="45954"/>
    <lineage>
        <taxon>Eukaryota</taxon>
        <taxon>Metazoa</taxon>
        <taxon>Spiralia</taxon>
        <taxon>Lophotrochozoa</taxon>
        <taxon>Mollusca</taxon>
        <taxon>Bivalvia</taxon>
        <taxon>Autobranchia</taxon>
        <taxon>Heteroconchia</taxon>
        <taxon>Euheterodonta</taxon>
        <taxon>Imparidentia</taxon>
        <taxon>Neoheterodontei</taxon>
        <taxon>Myida</taxon>
        <taxon>Dreissenoidea</taxon>
        <taxon>Dreissenidae</taxon>
        <taxon>Dreissena</taxon>
    </lineage>
</organism>
<proteinExistence type="predicted"/>